<accession>A0A2U1AVC4</accession>
<dbReference type="Pfam" id="PF02901">
    <property type="entry name" value="PFL-like"/>
    <property type="match status" value="1"/>
</dbReference>
<dbReference type="AlphaFoldDB" id="A0A2U1AVC4"/>
<keyword evidence="6" id="KW-0808">Transferase</keyword>
<keyword evidence="7" id="KW-1185">Reference proteome</keyword>
<dbReference type="Gene3D" id="3.20.70.20">
    <property type="match status" value="1"/>
</dbReference>
<gene>
    <name evidence="6" type="ORF">C8D82_11769</name>
</gene>
<dbReference type="GO" id="GO:0005829">
    <property type="term" value="C:cytosol"/>
    <property type="evidence" value="ECO:0007669"/>
    <property type="project" value="TreeGrafter"/>
</dbReference>
<reference evidence="6 7" key="1">
    <citation type="submission" date="2018-04" db="EMBL/GenBank/DDBJ databases">
        <title>Genomic Encyclopedia of Type Strains, Phase IV (KMG-IV): sequencing the most valuable type-strain genomes for metagenomic binning, comparative biology and taxonomic classification.</title>
        <authorList>
            <person name="Goeker M."/>
        </authorList>
    </citation>
    <scope>NUCLEOTIDE SEQUENCE [LARGE SCALE GENOMIC DNA]</scope>
    <source>
        <strain evidence="6 7">DSM 14823</strain>
    </source>
</reference>
<protein>
    <submittedName>
        <fullName evidence="6">Formate C-acetyltransferase</fullName>
    </submittedName>
</protein>
<dbReference type="Proteomes" id="UP000245959">
    <property type="component" value="Unassembled WGS sequence"/>
</dbReference>
<dbReference type="PANTHER" id="PTHR43641">
    <property type="entry name" value="FORMATE ACETYLTRANSFERASE 3-RELATED"/>
    <property type="match status" value="1"/>
</dbReference>
<name>A0A2U1AVC4_9BACT</name>
<proteinExistence type="predicted"/>
<keyword evidence="2" id="KW-0456">Lyase</keyword>
<evidence type="ECO:0000256" key="3">
    <source>
        <dbReference type="PROSITE-ProRule" id="PRU00493"/>
    </source>
</evidence>
<evidence type="ECO:0000259" key="4">
    <source>
        <dbReference type="PROSITE" id="PS51149"/>
    </source>
</evidence>
<sequence length="712" mass="80013">MEMNLWNTFGAVRPKLERQYLEPEFAPDTGEPPEELKRMAEALVREHSGEPRIRLRAMLLELLLTRGRIGVDPADWFADHLDADGVMVPIREHWRDEARRAMPEVAARCAANSERGLSLSQLDLSHTSPDWRNVLKLGPAGIRDRAEKALETAEDGEAREFFAAVARVYGAMCRYIVRLADEADRRGAVRVTGALRVIAERPPETLQQALQLALLYHHTQELEGELVRSMGCFDRLFIGFYRRDLAAGRLNREQAKELLKFYWTKFFAQTQGKLWGKNFCFGGMDGDGSDACNELTELGFEVYRELRTVDPKLSLRVHGGLPEKVLLQAAECVCRGRTAVVFANDEIAKEMFVRRGKLPEEIADFIPVGCYEPCVMGKELCCSMSTLFNLAKAVELLMENPAPPRDFGELLERYLGLVREKLDDALELTRRWELRWPEINPSPLLSGTMDSCFEKGRDVSAAGTKYSSSGVMCAGLGSAADSLTALRILLFEERRCTWEELRATLKADWEGREPLRLYVSGRLPKWGNNLPEPDALARKIADAVAERINRAPNARDGFFQTGMWSIDWAQRYGRMTGATPDGRRAGEPLSKNLGAAIAKDRRGVAALLHSAAKLDQAEFPDGAVLDVMLHPSMVKGKEGPKVVADLVRTYFEAGGLFIQFNILDVDTLRRARREPEKYSSVQIRVCGWNVRFIDLDPAAQELFIQEAESKSC</sequence>
<evidence type="ECO:0000256" key="1">
    <source>
        <dbReference type="ARBA" id="ARBA00022818"/>
    </source>
</evidence>
<dbReference type="InterPro" id="IPR001150">
    <property type="entry name" value="Gly_radical"/>
</dbReference>
<comment type="caution">
    <text evidence="6">The sequence shown here is derived from an EMBL/GenBank/DDBJ whole genome shotgun (WGS) entry which is preliminary data.</text>
</comment>
<evidence type="ECO:0000259" key="5">
    <source>
        <dbReference type="PROSITE" id="PS51554"/>
    </source>
</evidence>
<dbReference type="InterPro" id="IPR004184">
    <property type="entry name" value="PFL_dom"/>
</dbReference>
<keyword evidence="1 3" id="KW-0556">Organic radical</keyword>
<dbReference type="SUPFAM" id="SSF51998">
    <property type="entry name" value="PFL-like glycyl radical enzymes"/>
    <property type="match status" value="1"/>
</dbReference>
<dbReference type="RefSeq" id="WP_165833030.1">
    <property type="nucleotide sequence ID" value="NZ_CABMMC010000076.1"/>
</dbReference>
<dbReference type="GO" id="GO:0016829">
    <property type="term" value="F:lyase activity"/>
    <property type="evidence" value="ECO:0007669"/>
    <property type="project" value="UniProtKB-KW"/>
</dbReference>
<dbReference type="GO" id="GO:0016740">
    <property type="term" value="F:transferase activity"/>
    <property type="evidence" value="ECO:0007669"/>
    <property type="project" value="UniProtKB-KW"/>
</dbReference>
<evidence type="ECO:0000256" key="2">
    <source>
        <dbReference type="ARBA" id="ARBA00023239"/>
    </source>
</evidence>
<feature type="domain" description="Glycine radical" evidence="4">
    <location>
        <begin position="591"/>
        <end position="712"/>
    </location>
</feature>
<organism evidence="6 7">
    <name type="scientific">Victivallis vadensis</name>
    <dbReference type="NCBI Taxonomy" id="172901"/>
    <lineage>
        <taxon>Bacteria</taxon>
        <taxon>Pseudomonadati</taxon>
        <taxon>Lentisphaerota</taxon>
        <taxon>Lentisphaeria</taxon>
        <taxon>Victivallales</taxon>
        <taxon>Victivallaceae</taxon>
        <taxon>Victivallis</taxon>
    </lineage>
</organism>
<feature type="domain" description="PFL" evidence="5">
    <location>
        <begin position="1"/>
        <end position="584"/>
    </location>
</feature>
<dbReference type="GeneID" id="78295703"/>
<dbReference type="PROSITE" id="PS51554">
    <property type="entry name" value="PFL"/>
    <property type="match status" value="1"/>
</dbReference>
<feature type="modified residue" description="Glycine radical" evidence="3">
    <location>
        <position position="687"/>
    </location>
</feature>
<dbReference type="PROSITE" id="PS51149">
    <property type="entry name" value="GLY_RADICAL_2"/>
    <property type="match status" value="1"/>
</dbReference>
<dbReference type="Pfam" id="PF01228">
    <property type="entry name" value="Gly_radical"/>
    <property type="match status" value="1"/>
</dbReference>
<dbReference type="PANTHER" id="PTHR43641:SF2">
    <property type="entry name" value="DEHYDRATASE YBIW-RELATED"/>
    <property type="match status" value="1"/>
</dbReference>
<dbReference type="InterPro" id="IPR051215">
    <property type="entry name" value="GRE"/>
</dbReference>
<dbReference type="EMBL" id="QEKH01000017">
    <property type="protein sequence ID" value="PVY40350.1"/>
    <property type="molecule type" value="Genomic_DNA"/>
</dbReference>
<evidence type="ECO:0000313" key="6">
    <source>
        <dbReference type="EMBL" id="PVY40350.1"/>
    </source>
</evidence>
<evidence type="ECO:0000313" key="7">
    <source>
        <dbReference type="Proteomes" id="UP000245959"/>
    </source>
</evidence>